<proteinExistence type="predicted"/>
<feature type="compositionally biased region" description="Low complexity" evidence="4">
    <location>
        <begin position="369"/>
        <end position="381"/>
    </location>
</feature>
<keyword evidence="3" id="KW-0949">S-adenosyl-L-methionine</keyword>
<dbReference type="AlphaFoldDB" id="A0A2A9MI06"/>
<feature type="compositionally biased region" description="Basic and acidic residues" evidence="4">
    <location>
        <begin position="561"/>
        <end position="587"/>
    </location>
</feature>
<dbReference type="Pfam" id="PF00145">
    <property type="entry name" value="DNA_methylase"/>
    <property type="match status" value="1"/>
</dbReference>
<feature type="region of interest" description="Disordered" evidence="4">
    <location>
        <begin position="430"/>
        <end position="490"/>
    </location>
</feature>
<feature type="region of interest" description="Disordered" evidence="4">
    <location>
        <begin position="357"/>
        <end position="405"/>
    </location>
</feature>
<keyword evidence="1" id="KW-0489">Methyltransferase</keyword>
<dbReference type="PANTHER" id="PTHR46098">
    <property type="entry name" value="TRNA (CYTOSINE(38)-C(5))-METHYLTRANSFERASE"/>
    <property type="match status" value="1"/>
</dbReference>
<feature type="compositionally biased region" description="Low complexity" evidence="4">
    <location>
        <begin position="463"/>
        <end position="486"/>
    </location>
</feature>
<evidence type="ECO:0000313" key="6">
    <source>
        <dbReference type="Proteomes" id="UP000224006"/>
    </source>
</evidence>
<feature type="region of interest" description="Disordered" evidence="4">
    <location>
        <begin position="680"/>
        <end position="724"/>
    </location>
</feature>
<evidence type="ECO:0000256" key="2">
    <source>
        <dbReference type="ARBA" id="ARBA00022679"/>
    </source>
</evidence>
<dbReference type="RefSeq" id="XP_029219041.1">
    <property type="nucleotide sequence ID" value="XM_029364333.1"/>
</dbReference>
<dbReference type="InterPro" id="IPR029063">
    <property type="entry name" value="SAM-dependent_MTases_sf"/>
</dbReference>
<dbReference type="GO" id="GO:0032259">
    <property type="term" value="P:methylation"/>
    <property type="evidence" value="ECO:0007669"/>
    <property type="project" value="UniProtKB-KW"/>
</dbReference>
<feature type="region of interest" description="Disordered" evidence="4">
    <location>
        <begin position="136"/>
        <end position="209"/>
    </location>
</feature>
<feature type="compositionally biased region" description="Basic and acidic residues" evidence="4">
    <location>
        <begin position="175"/>
        <end position="190"/>
    </location>
</feature>
<comment type="caution">
    <text evidence="5">The sequence shown here is derived from an EMBL/GenBank/DDBJ whole genome shotgun (WGS) entry which is preliminary data.</text>
</comment>
<dbReference type="GO" id="GO:0005634">
    <property type="term" value="C:nucleus"/>
    <property type="evidence" value="ECO:0007669"/>
    <property type="project" value="TreeGrafter"/>
</dbReference>
<name>A0A2A9MI06_BESBE</name>
<dbReference type="OrthoDB" id="414133at2759"/>
<dbReference type="STRING" id="94643.A0A2A9MI06"/>
<dbReference type="VEuPathDB" id="ToxoDB:BESB_059190"/>
<keyword evidence="6" id="KW-1185">Reference proteome</keyword>
<dbReference type="GO" id="GO:0008168">
    <property type="term" value="F:methyltransferase activity"/>
    <property type="evidence" value="ECO:0007669"/>
    <property type="project" value="UniProtKB-KW"/>
</dbReference>
<dbReference type="SUPFAM" id="SSF53335">
    <property type="entry name" value="S-adenosyl-L-methionine-dependent methyltransferases"/>
    <property type="match status" value="2"/>
</dbReference>
<dbReference type="GeneID" id="40310847"/>
<organism evidence="5 6">
    <name type="scientific">Besnoitia besnoiti</name>
    <name type="common">Apicomplexan protozoan</name>
    <dbReference type="NCBI Taxonomy" id="94643"/>
    <lineage>
        <taxon>Eukaryota</taxon>
        <taxon>Sar</taxon>
        <taxon>Alveolata</taxon>
        <taxon>Apicomplexa</taxon>
        <taxon>Conoidasida</taxon>
        <taxon>Coccidia</taxon>
        <taxon>Eucoccidiorida</taxon>
        <taxon>Eimeriorina</taxon>
        <taxon>Sarcocystidae</taxon>
        <taxon>Besnoitia</taxon>
    </lineage>
</organism>
<dbReference type="Gene3D" id="3.90.120.10">
    <property type="entry name" value="DNA Methylase, subunit A, domain 2"/>
    <property type="match status" value="1"/>
</dbReference>
<feature type="compositionally biased region" description="Basic and acidic residues" evidence="4">
    <location>
        <begin position="600"/>
        <end position="614"/>
    </location>
</feature>
<dbReference type="Gene3D" id="3.40.50.150">
    <property type="entry name" value="Vaccinia Virus protein VP39"/>
    <property type="match status" value="1"/>
</dbReference>
<dbReference type="EMBL" id="NWUJ01000005">
    <property type="protein sequence ID" value="PFH35032.1"/>
    <property type="molecule type" value="Genomic_DNA"/>
</dbReference>
<feature type="compositionally biased region" description="Basic residues" evidence="4">
    <location>
        <begin position="548"/>
        <end position="560"/>
    </location>
</feature>
<gene>
    <name evidence="5" type="ORF">BESB_059190</name>
</gene>
<dbReference type="InterPro" id="IPR001525">
    <property type="entry name" value="C5_MeTfrase"/>
</dbReference>
<feature type="compositionally biased region" description="Basic and acidic residues" evidence="4">
    <location>
        <begin position="383"/>
        <end position="405"/>
    </location>
</feature>
<dbReference type="Proteomes" id="UP000224006">
    <property type="component" value="Chromosome V"/>
</dbReference>
<evidence type="ECO:0000256" key="3">
    <source>
        <dbReference type="ARBA" id="ARBA00022691"/>
    </source>
</evidence>
<sequence length="836" mass="88701">MDAKHDDEVAASGGTVKWRVFEFFSGIGGLRAGWDRAVDIFNRSGVRTLDAAGRHALQAGAVVGRLPHPAHHFLSPSPATQDRHGVTPLRLHASVCRAYDVSATANAVYAHNFGIAPLALSLEHLPFSSLGRVRAEAPRSAEQGPRRQTATSRAEGDGCDAAANGLTPPPTLRGEPGDLRNEETEAEKTGARGRGKADATAAPSAVAATQGACELPAGGARELSNERQPRSPAPFRAGAGEFFREAASAKPRREAHVWLLSPPCQPYTRGGKREDSRDPRAKSILHLLACLESLADPPKMLFVENVRGFEASETHARLREALRNQGYRVEEFLLSPTQLGFPNTRVRYYCLAWRPPQATKPSDARSPTRDAASADAGRGDALSPRENRADSGETGDQPHDRDHTHLYVSPPEEALRLWCDASGVALLPLKPESPLPDEAGHAPRSKASPPRFADASISSHVVLSPSGGAGQASLASSSPKASVSYSTLSRRQPVARRIGDFLDASLSPEALAALRVPPAKLKKFVAFAQANCTHACSAAKPPRASSHAPRKGEKRHKRGGRPGDSRLPEGDSNGEAKHRGDDAKVEAESGEATSPGAEQGAREEREERGKRAAEAGESLEAVGSRGKADCPCVCCQEGKCRCEEFAFRLDIVTPQSVASSTFTKGYATNLHTGGPLLLVEAASPTSSPSPFPPSSSANAAPSESSSESPSVPPPPGSALRPRAADGASARLLGDAYEHIFATEALDASRFLHRLDEGDFIRFFSSSELLRLHGYPPSFAFPPALANKKAASLVGNSVNVSVIAVLLLHLLLQFFAPDAAQEGAKQGRREHGNAENI</sequence>
<keyword evidence="2" id="KW-0808">Transferase</keyword>
<dbReference type="KEGG" id="bbes:BESB_059190"/>
<evidence type="ECO:0008006" key="7">
    <source>
        <dbReference type="Google" id="ProtNLM"/>
    </source>
</evidence>
<feature type="region of interest" description="Disordered" evidence="4">
    <location>
        <begin position="535"/>
        <end position="628"/>
    </location>
</feature>
<feature type="compositionally biased region" description="Low complexity" evidence="4">
    <location>
        <begin position="198"/>
        <end position="209"/>
    </location>
</feature>
<evidence type="ECO:0000256" key="4">
    <source>
        <dbReference type="SAM" id="MobiDB-lite"/>
    </source>
</evidence>
<dbReference type="InterPro" id="IPR050750">
    <property type="entry name" value="C5-MTase"/>
</dbReference>
<dbReference type="PANTHER" id="PTHR46098:SF1">
    <property type="entry name" value="TRNA (CYTOSINE(38)-C(5))-METHYLTRANSFERASE"/>
    <property type="match status" value="1"/>
</dbReference>
<evidence type="ECO:0000313" key="5">
    <source>
        <dbReference type="EMBL" id="PFH35032.1"/>
    </source>
</evidence>
<feature type="compositionally biased region" description="Low complexity" evidence="4">
    <location>
        <begin position="694"/>
        <end position="709"/>
    </location>
</feature>
<reference evidence="5 6" key="1">
    <citation type="submission" date="2017-09" db="EMBL/GenBank/DDBJ databases">
        <title>Genome sequencing of Besnoitia besnoiti strain Bb-Ger1.</title>
        <authorList>
            <person name="Schares G."/>
            <person name="Venepally P."/>
            <person name="Lorenzi H.A."/>
        </authorList>
    </citation>
    <scope>NUCLEOTIDE SEQUENCE [LARGE SCALE GENOMIC DNA]</scope>
    <source>
        <strain evidence="5 6">Bb-Ger1</strain>
    </source>
</reference>
<accession>A0A2A9MI06</accession>
<protein>
    <recommendedName>
        <fullName evidence="7">DNA methyltransferase 2</fullName>
    </recommendedName>
</protein>
<evidence type="ECO:0000256" key="1">
    <source>
        <dbReference type="ARBA" id="ARBA00022603"/>
    </source>
</evidence>